<dbReference type="RefSeq" id="WP_127700121.1">
    <property type="nucleotide sequence ID" value="NZ_SACS01000017.1"/>
</dbReference>
<feature type="domain" description="ABC3 transporter permease C-terminal" evidence="7">
    <location>
        <begin position="308"/>
        <end position="422"/>
    </location>
</feature>
<evidence type="ECO:0000256" key="5">
    <source>
        <dbReference type="ARBA" id="ARBA00023136"/>
    </source>
</evidence>
<dbReference type="InterPro" id="IPR050250">
    <property type="entry name" value="Macrolide_Exporter_MacB"/>
</dbReference>
<reference evidence="9 10" key="1">
    <citation type="submission" date="2019-01" db="EMBL/GenBank/DDBJ databases">
        <authorList>
            <person name="Chen W.-M."/>
        </authorList>
    </citation>
    <scope>NUCLEOTIDE SEQUENCE [LARGE SCALE GENOMIC DNA]</scope>
    <source>
        <strain evidence="9 10">KYPC3</strain>
    </source>
</reference>
<keyword evidence="3 6" id="KW-0812">Transmembrane</keyword>
<proteinExistence type="predicted"/>
<dbReference type="AlphaFoldDB" id="A0A437QJ43"/>
<dbReference type="PANTHER" id="PTHR30572">
    <property type="entry name" value="MEMBRANE COMPONENT OF TRANSPORTER-RELATED"/>
    <property type="match status" value="1"/>
</dbReference>
<sequence length="432" mass="49020">MEQFLYYLKVSWISIKRAPLPYALTIFILSLGLGVFFANATFYYQLNSDPLPHKSDKLFFPMTLMVPYECADCPPPRVLSYANVQKLSQSDIPTAKVGMYSADGYLRLDTKQAPTPVSIRMTQPDFFRMFEVPLLHGSIWADDKARLELILAKQTAEKMFGHSDVVGEKILLDDRHFTVVAVLDDWQMLPRLYDANNRAHLSEADQVYMPLETGYDFNYMSNRQSQTFDDTDYRQLATQGRTGALNQLQFWVQLDTEAQQQAYRQFMSNLVADEQKAGRHPSAPNNQLVPMRNIVSYFGGESADIKAFALVTLLFLGVCLFNASHLSLNRYISNQYEFSLRRALGASRGQLQQQMLADVLLMATFCCAGGLLIAWGGVSLLNFLWPANSLFGRWDLTLLLLLLVLTFTMSYLVTLYPSLRASFGGLNQQLKE</sequence>
<organism evidence="9 10">
    <name type="scientific">Rheinheimera riviphila</name>
    <dbReference type="NCBI Taxonomy" id="1834037"/>
    <lineage>
        <taxon>Bacteria</taxon>
        <taxon>Pseudomonadati</taxon>
        <taxon>Pseudomonadota</taxon>
        <taxon>Gammaproteobacteria</taxon>
        <taxon>Chromatiales</taxon>
        <taxon>Chromatiaceae</taxon>
        <taxon>Rheinheimera</taxon>
    </lineage>
</organism>
<comment type="subcellular location">
    <subcellularLocation>
        <location evidence="1">Cell membrane</location>
        <topology evidence="1">Multi-pass membrane protein</topology>
    </subcellularLocation>
</comment>
<evidence type="ECO:0000256" key="4">
    <source>
        <dbReference type="ARBA" id="ARBA00022989"/>
    </source>
</evidence>
<feature type="domain" description="MacB-like periplasmic core" evidence="8">
    <location>
        <begin position="23"/>
        <end position="264"/>
    </location>
</feature>
<name>A0A437QJ43_9GAMM</name>
<evidence type="ECO:0000256" key="2">
    <source>
        <dbReference type="ARBA" id="ARBA00022475"/>
    </source>
</evidence>
<evidence type="ECO:0000256" key="6">
    <source>
        <dbReference type="SAM" id="Phobius"/>
    </source>
</evidence>
<dbReference type="InterPro" id="IPR003838">
    <property type="entry name" value="ABC3_permease_C"/>
</dbReference>
<comment type="caution">
    <text evidence="9">The sequence shown here is derived from an EMBL/GenBank/DDBJ whole genome shotgun (WGS) entry which is preliminary data.</text>
</comment>
<dbReference type="PANTHER" id="PTHR30572:SF18">
    <property type="entry name" value="ABC-TYPE MACROLIDE FAMILY EXPORT SYSTEM PERMEASE COMPONENT 2"/>
    <property type="match status" value="1"/>
</dbReference>
<evidence type="ECO:0000256" key="1">
    <source>
        <dbReference type="ARBA" id="ARBA00004651"/>
    </source>
</evidence>
<evidence type="ECO:0000256" key="3">
    <source>
        <dbReference type="ARBA" id="ARBA00022692"/>
    </source>
</evidence>
<keyword evidence="4 6" id="KW-1133">Transmembrane helix</keyword>
<evidence type="ECO:0000259" key="7">
    <source>
        <dbReference type="Pfam" id="PF02687"/>
    </source>
</evidence>
<keyword evidence="10" id="KW-1185">Reference proteome</keyword>
<dbReference type="Proteomes" id="UP000283077">
    <property type="component" value="Unassembled WGS sequence"/>
</dbReference>
<evidence type="ECO:0000313" key="9">
    <source>
        <dbReference type="EMBL" id="RVU34523.1"/>
    </source>
</evidence>
<feature type="transmembrane region" description="Helical" evidence="6">
    <location>
        <begin position="307"/>
        <end position="328"/>
    </location>
</feature>
<accession>A0A437QJ43</accession>
<dbReference type="OrthoDB" id="8735006at2"/>
<feature type="transmembrane region" description="Helical" evidence="6">
    <location>
        <begin position="396"/>
        <end position="416"/>
    </location>
</feature>
<dbReference type="GO" id="GO:0005886">
    <property type="term" value="C:plasma membrane"/>
    <property type="evidence" value="ECO:0007669"/>
    <property type="project" value="UniProtKB-SubCell"/>
</dbReference>
<keyword evidence="2" id="KW-1003">Cell membrane</keyword>
<keyword evidence="5 6" id="KW-0472">Membrane</keyword>
<feature type="transmembrane region" description="Helical" evidence="6">
    <location>
        <begin position="359"/>
        <end position="384"/>
    </location>
</feature>
<dbReference type="EMBL" id="SACS01000017">
    <property type="protein sequence ID" value="RVU34523.1"/>
    <property type="molecule type" value="Genomic_DNA"/>
</dbReference>
<evidence type="ECO:0000259" key="8">
    <source>
        <dbReference type="Pfam" id="PF12704"/>
    </source>
</evidence>
<feature type="transmembrane region" description="Helical" evidence="6">
    <location>
        <begin position="20"/>
        <end position="44"/>
    </location>
</feature>
<dbReference type="Pfam" id="PF02687">
    <property type="entry name" value="FtsX"/>
    <property type="match status" value="1"/>
</dbReference>
<dbReference type="Pfam" id="PF12704">
    <property type="entry name" value="MacB_PCD"/>
    <property type="match status" value="1"/>
</dbReference>
<protein>
    <submittedName>
        <fullName evidence="9">FtsX-like permease family protein</fullName>
    </submittedName>
</protein>
<evidence type="ECO:0000313" key="10">
    <source>
        <dbReference type="Proteomes" id="UP000283077"/>
    </source>
</evidence>
<gene>
    <name evidence="9" type="ORF">EOE67_14855</name>
</gene>
<dbReference type="InterPro" id="IPR025857">
    <property type="entry name" value="MacB_PCD"/>
</dbReference>
<dbReference type="GO" id="GO:0022857">
    <property type="term" value="F:transmembrane transporter activity"/>
    <property type="evidence" value="ECO:0007669"/>
    <property type="project" value="TreeGrafter"/>
</dbReference>